<dbReference type="EMBL" id="AMZH03014784">
    <property type="protein sequence ID" value="RRT47071.1"/>
    <property type="molecule type" value="Genomic_DNA"/>
</dbReference>
<feature type="region of interest" description="Disordered" evidence="1">
    <location>
        <begin position="32"/>
        <end position="66"/>
    </location>
</feature>
<proteinExistence type="predicted"/>
<comment type="caution">
    <text evidence="2">The sequence shown here is derived from an EMBL/GenBank/DDBJ whole genome shotgun (WGS) entry which is preliminary data.</text>
</comment>
<accession>A0A426Y6B7</accession>
<dbReference type="AlphaFoldDB" id="A0A426Y6B7"/>
<name>A0A426Y6B7_ENSVE</name>
<organism evidence="2 3">
    <name type="scientific">Ensete ventricosum</name>
    <name type="common">Abyssinian banana</name>
    <name type="synonym">Musa ensete</name>
    <dbReference type="NCBI Taxonomy" id="4639"/>
    <lineage>
        <taxon>Eukaryota</taxon>
        <taxon>Viridiplantae</taxon>
        <taxon>Streptophyta</taxon>
        <taxon>Embryophyta</taxon>
        <taxon>Tracheophyta</taxon>
        <taxon>Spermatophyta</taxon>
        <taxon>Magnoliopsida</taxon>
        <taxon>Liliopsida</taxon>
        <taxon>Zingiberales</taxon>
        <taxon>Musaceae</taxon>
        <taxon>Ensete</taxon>
    </lineage>
</organism>
<evidence type="ECO:0000313" key="2">
    <source>
        <dbReference type="EMBL" id="RRT47071.1"/>
    </source>
</evidence>
<reference evidence="2 3" key="1">
    <citation type="journal article" date="2014" name="Agronomy (Basel)">
        <title>A Draft Genome Sequence for Ensete ventricosum, the Drought-Tolerant Tree Against Hunger.</title>
        <authorList>
            <person name="Harrison J."/>
            <person name="Moore K.A."/>
            <person name="Paszkiewicz K."/>
            <person name="Jones T."/>
            <person name="Grant M."/>
            <person name="Ambacheew D."/>
            <person name="Muzemil S."/>
            <person name="Studholme D.J."/>
        </authorList>
    </citation>
    <scope>NUCLEOTIDE SEQUENCE [LARGE SCALE GENOMIC DNA]</scope>
</reference>
<protein>
    <submittedName>
        <fullName evidence="2">Uncharacterized protein</fullName>
    </submittedName>
</protein>
<sequence length="138" mass="15086">MTGAMKLQLDDGPRSSLDIGLGLDDVVRSHRSSLGNHRRDQEACWEHAGRSPEEDQKTHSKNVGGCRIGGKGTTFTKITTGKLSVSDGCTATTQAFRSRWRGRRRLSVLLSSGIHTMDLYSKTPQSDLATLAQKEGEE</sequence>
<evidence type="ECO:0000313" key="3">
    <source>
        <dbReference type="Proteomes" id="UP000287651"/>
    </source>
</evidence>
<dbReference type="Proteomes" id="UP000287651">
    <property type="component" value="Unassembled WGS sequence"/>
</dbReference>
<evidence type="ECO:0000256" key="1">
    <source>
        <dbReference type="SAM" id="MobiDB-lite"/>
    </source>
</evidence>
<feature type="compositionally biased region" description="Basic and acidic residues" evidence="1">
    <location>
        <begin position="37"/>
        <end position="58"/>
    </location>
</feature>
<gene>
    <name evidence="2" type="ORF">B296_00048289</name>
</gene>